<proteinExistence type="predicted"/>
<reference evidence="1" key="1">
    <citation type="submission" date="2022-05" db="EMBL/GenBank/DDBJ databases">
        <authorList>
            <person name="Colautti A."/>
            <person name="Iacumin L."/>
        </authorList>
    </citation>
    <scope>NUCLEOTIDE SEQUENCE</scope>
    <source>
        <strain evidence="1">SK 55</strain>
    </source>
</reference>
<evidence type="ECO:0000313" key="2">
    <source>
        <dbReference type="Proteomes" id="UP001152173"/>
    </source>
</evidence>
<keyword evidence="2" id="KW-1185">Reference proteome</keyword>
<dbReference type="RefSeq" id="WP_269925021.1">
    <property type="nucleotide sequence ID" value="NZ_JAMKBJ010000001.1"/>
</dbReference>
<dbReference type="EMBL" id="JAMKBJ010000001">
    <property type="protein sequence ID" value="MCZ8535920.1"/>
    <property type="molecule type" value="Genomic_DNA"/>
</dbReference>
<comment type="caution">
    <text evidence="1">The sequence shown here is derived from an EMBL/GenBank/DDBJ whole genome shotgun (WGS) entry which is preliminary data.</text>
</comment>
<dbReference type="PROSITE" id="PS51257">
    <property type="entry name" value="PROKAR_LIPOPROTEIN"/>
    <property type="match status" value="1"/>
</dbReference>
<sequence>MALNKLRFIIVFISLFLIVGCQSEVQHEAMTFQEIYPANLSDVTKIEIRHGGGELKTITDVEIIDDWLNSIKEITFEPDENQEGRVGYTYSVKIFEKRDVKMYFDTSKINDFYYLPNNQIMKRIEHLFNES</sequence>
<gene>
    <name evidence="1" type="ORF">M9R32_01790</name>
</gene>
<evidence type="ECO:0000313" key="1">
    <source>
        <dbReference type="EMBL" id="MCZ8535920.1"/>
    </source>
</evidence>
<dbReference type="AlphaFoldDB" id="A0A9X3RBS6"/>
<accession>A0A9X3RBS6</accession>
<organism evidence="1 2">
    <name type="scientific">Paenisporosarcina quisquiliarum</name>
    <dbReference type="NCBI Taxonomy" id="365346"/>
    <lineage>
        <taxon>Bacteria</taxon>
        <taxon>Bacillati</taxon>
        <taxon>Bacillota</taxon>
        <taxon>Bacilli</taxon>
        <taxon>Bacillales</taxon>
        <taxon>Caryophanaceae</taxon>
        <taxon>Paenisporosarcina</taxon>
    </lineage>
</organism>
<name>A0A9X3RBS6_9BACL</name>
<protein>
    <recommendedName>
        <fullName evidence="3">Lipoprotein</fullName>
    </recommendedName>
</protein>
<dbReference type="Proteomes" id="UP001152173">
    <property type="component" value="Unassembled WGS sequence"/>
</dbReference>
<evidence type="ECO:0008006" key="3">
    <source>
        <dbReference type="Google" id="ProtNLM"/>
    </source>
</evidence>